<feature type="compositionally biased region" description="Basic residues" evidence="1">
    <location>
        <begin position="460"/>
        <end position="469"/>
    </location>
</feature>
<feature type="region of interest" description="Disordered" evidence="1">
    <location>
        <begin position="1"/>
        <end position="54"/>
    </location>
</feature>
<gene>
    <name evidence="2" type="ORF">ASPWEDRAFT_171129</name>
</gene>
<dbReference type="OrthoDB" id="5404794at2759"/>
<dbReference type="RefSeq" id="XP_040691335.1">
    <property type="nucleotide sequence ID" value="XM_040830730.1"/>
</dbReference>
<evidence type="ECO:0000313" key="2">
    <source>
        <dbReference type="EMBL" id="OJJ37659.1"/>
    </source>
</evidence>
<feature type="compositionally biased region" description="Polar residues" evidence="1">
    <location>
        <begin position="37"/>
        <end position="54"/>
    </location>
</feature>
<feature type="region of interest" description="Disordered" evidence="1">
    <location>
        <begin position="262"/>
        <end position="389"/>
    </location>
</feature>
<keyword evidence="3" id="KW-1185">Reference proteome</keyword>
<feature type="compositionally biased region" description="Polar residues" evidence="1">
    <location>
        <begin position="633"/>
        <end position="659"/>
    </location>
</feature>
<dbReference type="STRING" id="1073089.A0A1L9RRX5"/>
<feature type="compositionally biased region" description="Polar residues" evidence="1">
    <location>
        <begin position="566"/>
        <end position="603"/>
    </location>
</feature>
<feature type="compositionally biased region" description="Basic and acidic residues" evidence="1">
    <location>
        <begin position="445"/>
        <end position="459"/>
    </location>
</feature>
<proteinExistence type="predicted"/>
<sequence length="681" mass="74180">MGFDRVIQDSDDEDDPLCEAPPPRNQLPNPPEQQQQDTSNGNSNGIGEIKSSLNKDQILEGQEVSHIGVNFDDFLQSQEAAQNRLSSSQQRREERWIPAEAGGGSIGTMMTEIGLAQQRSFDDDTPTTDNRVPLQYSQASIIKPQQLVGVEGNGFKLGEHQEVEMPMASHIPPPEAYQSTFQNGEHEMYGNGPGYPAPAETANGAYDGPNIPQAASHASLSSYDNTQSATSYNIFEASLNASMDPGNPNFNTMLTTDTVQTEALHKTPNRSKSMQAMPYYSPHDTEPLSSMASPNLSRSRSDNASQNLPQPSSAGDELAAPVVIEIPPVKKKRGRKKKQVLPENDEDDELAQSNGQASVHQSNELEKEIPKPPTNDAEPLDNGSGINYNDAYQHNDSAFASGAIEANTRALEFSGVKVATNGAQNIPIENNGLQIVIPQEQPATEEVHFAEPAKTTTKEPKKKKLKRGKTTSVTVKKTFDSDVEDDVIWVAEKPSKSNIDIEKLAQLPQTTNEEQPQPEAAAPAPKKRGRKRKKTPEQIPPAEPPVQEPEPVHIQNEPVDVPKPYNNFSIVLDNTVNNPDQSTNNENIPQDDTATNTETTQEQPNPPHAPPTETSPTKPTAGAPETPRKQDLNTEISTPAQPSTGKGPSKHSPISSTSKVPYRVGLSRRARIAPLLKVVRR</sequence>
<protein>
    <submittedName>
        <fullName evidence="2">Uncharacterized protein</fullName>
    </submittedName>
</protein>
<feature type="region of interest" description="Disordered" evidence="1">
    <location>
        <begin position="493"/>
        <end position="665"/>
    </location>
</feature>
<evidence type="ECO:0000256" key="1">
    <source>
        <dbReference type="SAM" id="MobiDB-lite"/>
    </source>
</evidence>
<feature type="region of interest" description="Disordered" evidence="1">
    <location>
        <begin position="445"/>
        <end position="472"/>
    </location>
</feature>
<organism evidence="2 3">
    <name type="scientific">Aspergillus wentii DTO 134E9</name>
    <dbReference type="NCBI Taxonomy" id="1073089"/>
    <lineage>
        <taxon>Eukaryota</taxon>
        <taxon>Fungi</taxon>
        <taxon>Dikarya</taxon>
        <taxon>Ascomycota</taxon>
        <taxon>Pezizomycotina</taxon>
        <taxon>Eurotiomycetes</taxon>
        <taxon>Eurotiomycetidae</taxon>
        <taxon>Eurotiales</taxon>
        <taxon>Aspergillaceae</taxon>
        <taxon>Aspergillus</taxon>
        <taxon>Aspergillus subgen. Cremei</taxon>
    </lineage>
</organism>
<dbReference type="Proteomes" id="UP000184383">
    <property type="component" value="Unassembled WGS sequence"/>
</dbReference>
<feature type="compositionally biased region" description="Basic and acidic residues" evidence="1">
    <location>
        <begin position="493"/>
        <end position="503"/>
    </location>
</feature>
<feature type="compositionally biased region" description="Basic residues" evidence="1">
    <location>
        <begin position="329"/>
        <end position="339"/>
    </location>
</feature>
<feature type="compositionally biased region" description="Basic residues" evidence="1">
    <location>
        <begin position="525"/>
        <end position="534"/>
    </location>
</feature>
<feature type="compositionally biased region" description="Polar residues" evidence="1">
    <location>
        <begin position="287"/>
        <end position="313"/>
    </location>
</feature>
<name>A0A1L9RRX5_ASPWE</name>
<accession>A0A1L9RRX5</accession>
<dbReference type="AlphaFoldDB" id="A0A1L9RRX5"/>
<feature type="compositionally biased region" description="Pro residues" evidence="1">
    <location>
        <begin position="19"/>
        <end position="31"/>
    </location>
</feature>
<evidence type="ECO:0000313" key="3">
    <source>
        <dbReference type="Proteomes" id="UP000184383"/>
    </source>
</evidence>
<feature type="compositionally biased region" description="Pro residues" evidence="1">
    <location>
        <begin position="538"/>
        <end position="548"/>
    </location>
</feature>
<feature type="compositionally biased region" description="Low complexity" evidence="1">
    <location>
        <begin position="513"/>
        <end position="524"/>
    </location>
</feature>
<reference evidence="3" key="1">
    <citation type="journal article" date="2017" name="Genome Biol.">
        <title>Comparative genomics reveals high biological diversity and specific adaptations in the industrially and medically important fungal genus Aspergillus.</title>
        <authorList>
            <person name="de Vries R.P."/>
            <person name="Riley R."/>
            <person name="Wiebenga A."/>
            <person name="Aguilar-Osorio G."/>
            <person name="Amillis S."/>
            <person name="Uchima C.A."/>
            <person name="Anderluh G."/>
            <person name="Asadollahi M."/>
            <person name="Askin M."/>
            <person name="Barry K."/>
            <person name="Battaglia E."/>
            <person name="Bayram O."/>
            <person name="Benocci T."/>
            <person name="Braus-Stromeyer S.A."/>
            <person name="Caldana C."/>
            <person name="Canovas D."/>
            <person name="Cerqueira G.C."/>
            <person name="Chen F."/>
            <person name="Chen W."/>
            <person name="Choi C."/>
            <person name="Clum A."/>
            <person name="Dos Santos R.A."/>
            <person name="Damasio A.R."/>
            <person name="Diallinas G."/>
            <person name="Emri T."/>
            <person name="Fekete E."/>
            <person name="Flipphi M."/>
            <person name="Freyberg S."/>
            <person name="Gallo A."/>
            <person name="Gournas C."/>
            <person name="Habgood R."/>
            <person name="Hainaut M."/>
            <person name="Harispe M.L."/>
            <person name="Henrissat B."/>
            <person name="Hilden K.S."/>
            <person name="Hope R."/>
            <person name="Hossain A."/>
            <person name="Karabika E."/>
            <person name="Karaffa L."/>
            <person name="Karanyi Z."/>
            <person name="Krasevec N."/>
            <person name="Kuo A."/>
            <person name="Kusch H."/>
            <person name="LaButti K."/>
            <person name="Lagendijk E.L."/>
            <person name="Lapidus A."/>
            <person name="Levasseur A."/>
            <person name="Lindquist E."/>
            <person name="Lipzen A."/>
            <person name="Logrieco A.F."/>
            <person name="MacCabe A."/>
            <person name="Maekelae M.R."/>
            <person name="Malavazi I."/>
            <person name="Melin P."/>
            <person name="Meyer V."/>
            <person name="Mielnichuk N."/>
            <person name="Miskei M."/>
            <person name="Molnar A.P."/>
            <person name="Mule G."/>
            <person name="Ngan C.Y."/>
            <person name="Orejas M."/>
            <person name="Orosz E."/>
            <person name="Ouedraogo J.P."/>
            <person name="Overkamp K.M."/>
            <person name="Park H.-S."/>
            <person name="Perrone G."/>
            <person name="Piumi F."/>
            <person name="Punt P.J."/>
            <person name="Ram A.F."/>
            <person name="Ramon A."/>
            <person name="Rauscher S."/>
            <person name="Record E."/>
            <person name="Riano-Pachon D.M."/>
            <person name="Robert V."/>
            <person name="Roehrig J."/>
            <person name="Ruller R."/>
            <person name="Salamov A."/>
            <person name="Salih N.S."/>
            <person name="Samson R.A."/>
            <person name="Sandor E."/>
            <person name="Sanguinetti M."/>
            <person name="Schuetze T."/>
            <person name="Sepcic K."/>
            <person name="Shelest E."/>
            <person name="Sherlock G."/>
            <person name="Sophianopoulou V."/>
            <person name="Squina F.M."/>
            <person name="Sun H."/>
            <person name="Susca A."/>
            <person name="Todd R.B."/>
            <person name="Tsang A."/>
            <person name="Unkles S.E."/>
            <person name="van de Wiele N."/>
            <person name="van Rossen-Uffink D."/>
            <person name="Oliveira J.V."/>
            <person name="Vesth T.C."/>
            <person name="Visser J."/>
            <person name="Yu J.-H."/>
            <person name="Zhou M."/>
            <person name="Andersen M.R."/>
            <person name="Archer D.B."/>
            <person name="Baker S.E."/>
            <person name="Benoit I."/>
            <person name="Brakhage A.A."/>
            <person name="Braus G.H."/>
            <person name="Fischer R."/>
            <person name="Frisvad J.C."/>
            <person name="Goldman G.H."/>
            <person name="Houbraken J."/>
            <person name="Oakley B."/>
            <person name="Pocsi I."/>
            <person name="Scazzocchio C."/>
            <person name="Seiboth B."/>
            <person name="vanKuyk P.A."/>
            <person name="Wortman J."/>
            <person name="Dyer P.S."/>
            <person name="Grigoriev I.V."/>
        </authorList>
    </citation>
    <scope>NUCLEOTIDE SEQUENCE [LARGE SCALE GENOMIC DNA]</scope>
    <source>
        <strain evidence="3">DTO 134E9</strain>
    </source>
</reference>
<dbReference type="VEuPathDB" id="FungiDB:ASPWEDRAFT_171129"/>
<feature type="compositionally biased region" description="Polar residues" evidence="1">
    <location>
        <begin position="351"/>
        <end position="362"/>
    </location>
</feature>
<dbReference type="EMBL" id="KV878211">
    <property type="protein sequence ID" value="OJJ37659.1"/>
    <property type="molecule type" value="Genomic_DNA"/>
</dbReference>
<dbReference type="GeneID" id="63746578"/>